<evidence type="ECO:0000313" key="2">
    <source>
        <dbReference type="Proteomes" id="UP000298663"/>
    </source>
</evidence>
<dbReference type="Proteomes" id="UP000298663">
    <property type="component" value="Unassembled WGS sequence"/>
</dbReference>
<sequence length="117" mass="13106">MQNIKRSLHFQGIGILGDLKHVVRLRSTTSAREIEQNTVSDPQFVTQTPANCVPKRFYMCSLLLQSASAGLQRAFGEFGVEAHTSLRIPRSANEDFSCGQVSCRETRKQFVIFSINT</sequence>
<dbReference type="EMBL" id="AZBU02000011">
    <property type="protein sequence ID" value="TKR60428.1"/>
    <property type="molecule type" value="Genomic_DNA"/>
</dbReference>
<reference evidence="1 2" key="1">
    <citation type="journal article" date="2015" name="Genome Biol.">
        <title>Comparative genomics of Steinernema reveals deeply conserved gene regulatory networks.</title>
        <authorList>
            <person name="Dillman A.R."/>
            <person name="Macchietto M."/>
            <person name="Porter C.F."/>
            <person name="Rogers A."/>
            <person name="Williams B."/>
            <person name="Antoshechkin I."/>
            <person name="Lee M.M."/>
            <person name="Goodwin Z."/>
            <person name="Lu X."/>
            <person name="Lewis E.E."/>
            <person name="Goodrich-Blair H."/>
            <person name="Stock S.P."/>
            <person name="Adams B.J."/>
            <person name="Sternberg P.W."/>
            <person name="Mortazavi A."/>
        </authorList>
    </citation>
    <scope>NUCLEOTIDE SEQUENCE [LARGE SCALE GENOMIC DNA]</scope>
    <source>
        <strain evidence="1 2">ALL</strain>
    </source>
</reference>
<proteinExistence type="predicted"/>
<evidence type="ECO:0000313" key="1">
    <source>
        <dbReference type="EMBL" id="TKR60428.1"/>
    </source>
</evidence>
<organism evidence="1 2">
    <name type="scientific">Steinernema carpocapsae</name>
    <name type="common">Entomopathogenic nematode</name>
    <dbReference type="NCBI Taxonomy" id="34508"/>
    <lineage>
        <taxon>Eukaryota</taxon>
        <taxon>Metazoa</taxon>
        <taxon>Ecdysozoa</taxon>
        <taxon>Nematoda</taxon>
        <taxon>Chromadorea</taxon>
        <taxon>Rhabditida</taxon>
        <taxon>Tylenchina</taxon>
        <taxon>Panagrolaimomorpha</taxon>
        <taxon>Strongyloidoidea</taxon>
        <taxon>Steinernematidae</taxon>
        <taxon>Steinernema</taxon>
    </lineage>
</organism>
<name>A0A4U5LW51_STECR</name>
<protein>
    <submittedName>
        <fullName evidence="1">Uncharacterized protein</fullName>
    </submittedName>
</protein>
<accession>A0A4U5LW51</accession>
<dbReference type="AlphaFoldDB" id="A0A4U5LW51"/>
<reference evidence="1 2" key="2">
    <citation type="journal article" date="2019" name="G3 (Bethesda)">
        <title>Hybrid Assembly of the Genome of the Entomopathogenic Nematode Steinernema carpocapsae Identifies the X-Chromosome.</title>
        <authorList>
            <person name="Serra L."/>
            <person name="Macchietto M."/>
            <person name="Macias-Munoz A."/>
            <person name="McGill C.J."/>
            <person name="Rodriguez I.M."/>
            <person name="Rodriguez B."/>
            <person name="Murad R."/>
            <person name="Mortazavi A."/>
        </authorList>
    </citation>
    <scope>NUCLEOTIDE SEQUENCE [LARGE SCALE GENOMIC DNA]</scope>
    <source>
        <strain evidence="1 2">ALL</strain>
    </source>
</reference>
<keyword evidence="2" id="KW-1185">Reference proteome</keyword>
<comment type="caution">
    <text evidence="1">The sequence shown here is derived from an EMBL/GenBank/DDBJ whole genome shotgun (WGS) entry which is preliminary data.</text>
</comment>
<gene>
    <name evidence="1" type="ORF">L596_027677</name>
</gene>